<sequence length="250" mass="28713">MQITRLIECLDKITTVCDLFPLMKNAARALGFEYNSLMILTPYNECASRPETCQKNDNAFVFHTYPDKWISYYERSNAQQIDPVFLYAPQITRPFLWDQLATMVHLDQPQHSLLRRAQTFGLHDGVSVPIRGENGYIYVLSFAARKKDLVPQQKLSILHLFAIAFYDAYIRITGTQGRLEQIPYLAARELECLMWISKGKTSLEIGIILGICESTVNGYIRSIFRKMNVTSRSMAIMKADKIGLTNRFSH</sequence>
<evidence type="ECO:0000259" key="4">
    <source>
        <dbReference type="PROSITE" id="PS50043"/>
    </source>
</evidence>
<organism evidence="5 6">
    <name type="scientific">Paremcibacter congregatus</name>
    <dbReference type="NCBI Taxonomy" id="2043170"/>
    <lineage>
        <taxon>Bacteria</taxon>
        <taxon>Pseudomonadati</taxon>
        <taxon>Pseudomonadota</taxon>
        <taxon>Alphaproteobacteria</taxon>
        <taxon>Emcibacterales</taxon>
        <taxon>Emcibacteraceae</taxon>
        <taxon>Paremcibacter</taxon>
    </lineage>
</organism>
<dbReference type="SUPFAM" id="SSF75516">
    <property type="entry name" value="Pheromone-binding domain of LuxR-like quorum-sensing transcription factors"/>
    <property type="match status" value="1"/>
</dbReference>
<dbReference type="InterPro" id="IPR036388">
    <property type="entry name" value="WH-like_DNA-bd_sf"/>
</dbReference>
<keyword evidence="3" id="KW-0804">Transcription</keyword>
<dbReference type="InterPro" id="IPR036693">
    <property type="entry name" value="TF_LuxR_autoind-bd_dom_sf"/>
</dbReference>
<proteinExistence type="predicted"/>
<evidence type="ECO:0000256" key="1">
    <source>
        <dbReference type="ARBA" id="ARBA00023015"/>
    </source>
</evidence>
<dbReference type="InterPro" id="IPR005143">
    <property type="entry name" value="TF_LuxR_autoind-bd_dom"/>
</dbReference>
<dbReference type="PRINTS" id="PR00038">
    <property type="entry name" value="HTHLUXR"/>
</dbReference>
<accession>A0A2G4YTX8</accession>
<dbReference type="Proteomes" id="UP000229730">
    <property type="component" value="Unassembled WGS sequence"/>
</dbReference>
<dbReference type="CDD" id="cd06170">
    <property type="entry name" value="LuxR_C_like"/>
    <property type="match status" value="1"/>
</dbReference>
<keyword evidence="2" id="KW-0238">DNA-binding</keyword>
<dbReference type="AlphaFoldDB" id="A0A2G4YTX8"/>
<comment type="caution">
    <text evidence="5">The sequence shown here is derived from an EMBL/GenBank/DDBJ whole genome shotgun (WGS) entry which is preliminary data.</text>
</comment>
<keyword evidence="1" id="KW-0805">Transcription regulation</keyword>
<reference evidence="5 6" key="1">
    <citation type="submission" date="2017-10" db="EMBL/GenBank/DDBJ databases">
        <title>Frigbacter circumglobatus gen. nov. sp. nov., isolated from sediment cultured in situ.</title>
        <authorList>
            <person name="Zhao Z."/>
        </authorList>
    </citation>
    <scope>NUCLEOTIDE SEQUENCE [LARGE SCALE GENOMIC DNA]</scope>
    <source>
        <strain evidence="5 6">ZYL</strain>
    </source>
</reference>
<dbReference type="Gene3D" id="3.30.450.80">
    <property type="entry name" value="Transcription factor LuxR-like, autoinducer-binding domain"/>
    <property type="match status" value="1"/>
</dbReference>
<evidence type="ECO:0000256" key="3">
    <source>
        <dbReference type="ARBA" id="ARBA00023163"/>
    </source>
</evidence>
<dbReference type="GO" id="GO:0003677">
    <property type="term" value="F:DNA binding"/>
    <property type="evidence" value="ECO:0007669"/>
    <property type="project" value="UniProtKB-KW"/>
</dbReference>
<feature type="domain" description="HTH luxR-type" evidence="4">
    <location>
        <begin position="178"/>
        <end position="243"/>
    </location>
</feature>
<dbReference type="GO" id="GO:0006355">
    <property type="term" value="P:regulation of DNA-templated transcription"/>
    <property type="evidence" value="ECO:0007669"/>
    <property type="project" value="InterPro"/>
</dbReference>
<evidence type="ECO:0000313" key="6">
    <source>
        <dbReference type="Proteomes" id="UP000229730"/>
    </source>
</evidence>
<evidence type="ECO:0000313" key="5">
    <source>
        <dbReference type="EMBL" id="PHZ85794.1"/>
    </source>
</evidence>
<gene>
    <name evidence="5" type="ORF">CRD36_03695</name>
</gene>
<dbReference type="PANTHER" id="PTHR44688:SF16">
    <property type="entry name" value="DNA-BINDING TRANSCRIPTIONAL ACTIVATOR DEVR_DOSR"/>
    <property type="match status" value="1"/>
</dbReference>
<evidence type="ECO:0000256" key="2">
    <source>
        <dbReference type="ARBA" id="ARBA00023125"/>
    </source>
</evidence>
<dbReference type="Pfam" id="PF00196">
    <property type="entry name" value="GerE"/>
    <property type="match status" value="1"/>
</dbReference>
<dbReference type="PROSITE" id="PS00622">
    <property type="entry name" value="HTH_LUXR_1"/>
    <property type="match status" value="1"/>
</dbReference>
<dbReference type="Pfam" id="PF03472">
    <property type="entry name" value="Autoind_bind"/>
    <property type="match status" value="1"/>
</dbReference>
<dbReference type="SMART" id="SM00421">
    <property type="entry name" value="HTH_LUXR"/>
    <property type="match status" value="1"/>
</dbReference>
<keyword evidence="6" id="KW-1185">Reference proteome</keyword>
<dbReference type="PROSITE" id="PS50043">
    <property type="entry name" value="HTH_LUXR_2"/>
    <property type="match status" value="1"/>
</dbReference>
<dbReference type="OrthoDB" id="3170288at2"/>
<dbReference type="RefSeq" id="WP_099471379.1">
    <property type="nucleotide sequence ID" value="NZ_CP041025.1"/>
</dbReference>
<dbReference type="EMBL" id="PDEM01000009">
    <property type="protein sequence ID" value="PHZ85794.1"/>
    <property type="molecule type" value="Genomic_DNA"/>
</dbReference>
<dbReference type="InterPro" id="IPR000792">
    <property type="entry name" value="Tscrpt_reg_LuxR_C"/>
</dbReference>
<dbReference type="PANTHER" id="PTHR44688">
    <property type="entry name" value="DNA-BINDING TRANSCRIPTIONAL ACTIVATOR DEVR_DOSR"/>
    <property type="match status" value="1"/>
</dbReference>
<protein>
    <recommendedName>
        <fullName evidence="4">HTH luxR-type domain-containing protein</fullName>
    </recommendedName>
</protein>
<dbReference type="InterPro" id="IPR016032">
    <property type="entry name" value="Sig_transdc_resp-reg_C-effctor"/>
</dbReference>
<dbReference type="InParanoid" id="A0A2G4YTX8"/>
<dbReference type="FunCoup" id="A0A2G4YTX8">
    <property type="interactions" value="175"/>
</dbReference>
<dbReference type="SUPFAM" id="SSF46894">
    <property type="entry name" value="C-terminal effector domain of the bipartite response regulators"/>
    <property type="match status" value="1"/>
</dbReference>
<dbReference type="Gene3D" id="1.10.10.10">
    <property type="entry name" value="Winged helix-like DNA-binding domain superfamily/Winged helix DNA-binding domain"/>
    <property type="match status" value="1"/>
</dbReference>
<name>A0A2G4YTX8_9PROT</name>